<evidence type="ECO:0000256" key="1">
    <source>
        <dbReference type="SAM" id="MobiDB-lite"/>
    </source>
</evidence>
<proteinExistence type="predicted"/>
<gene>
    <name evidence="3" type="ORF">LINJ_31_1090</name>
</gene>
<feature type="region of interest" description="Disordered" evidence="1">
    <location>
        <begin position="285"/>
        <end position="320"/>
    </location>
</feature>
<dbReference type="AlphaFoldDB" id="A4I6N3"/>
<dbReference type="InParanoid" id="A4I6N3"/>
<dbReference type="VEuPathDB" id="TriTrypDB:LINF_310017000"/>
<feature type="region of interest" description="Disordered" evidence="1">
    <location>
        <begin position="578"/>
        <end position="645"/>
    </location>
</feature>
<keyword evidence="4" id="KW-1185">Reference proteome</keyword>
<feature type="chain" id="PRO_5002670211" evidence="2">
    <location>
        <begin position="21"/>
        <end position="682"/>
    </location>
</feature>
<protein>
    <submittedName>
        <fullName evidence="3">Uncharacterized protein</fullName>
    </submittedName>
</protein>
<feature type="compositionally biased region" description="Low complexity" evidence="1">
    <location>
        <begin position="191"/>
        <end position="207"/>
    </location>
</feature>
<dbReference type="Proteomes" id="UP000008153">
    <property type="component" value="Chromosome 31"/>
</dbReference>
<dbReference type="GeneID" id="5071453"/>
<reference evidence="3 4" key="2">
    <citation type="journal article" date="2011" name="Genome Res.">
        <title>Chromosome and gene copy number variation allow major structural change between species and strains of Leishmania.</title>
        <authorList>
            <person name="Rogers M.B."/>
            <person name="Hilley J.D."/>
            <person name="Dickens N.J."/>
            <person name="Wilkes J."/>
            <person name="Bates P.A."/>
            <person name="Depledge D.P."/>
            <person name="Harris D."/>
            <person name="Her Y."/>
            <person name="Herzyk P."/>
            <person name="Imamura H."/>
            <person name="Otto T.D."/>
            <person name="Sanders M."/>
            <person name="Seeger K."/>
            <person name="Dujardin J.C."/>
            <person name="Berriman M."/>
            <person name="Smith D.F."/>
            <person name="Hertz-Fowler C."/>
            <person name="Mottram J.C."/>
        </authorList>
    </citation>
    <scope>NUCLEOTIDE SEQUENCE [LARGE SCALE GENOMIC DNA]</scope>
    <source>
        <strain evidence="3 4">JPCM5</strain>
    </source>
</reference>
<dbReference type="OMA" id="EENWCAS"/>
<feature type="region of interest" description="Disordered" evidence="1">
    <location>
        <begin position="57"/>
        <end position="88"/>
    </location>
</feature>
<feature type="region of interest" description="Disordered" evidence="1">
    <location>
        <begin position="191"/>
        <end position="221"/>
    </location>
</feature>
<feature type="compositionally biased region" description="Basic and acidic residues" evidence="1">
    <location>
        <begin position="621"/>
        <end position="632"/>
    </location>
</feature>
<dbReference type="KEGG" id="lif:LINJ_31_1090"/>
<feature type="signal peptide" evidence="2">
    <location>
        <begin position="1"/>
        <end position="20"/>
    </location>
</feature>
<dbReference type="EMBL" id="FR796463">
    <property type="protein sequence ID" value="CAM70460.1"/>
    <property type="molecule type" value="Genomic_DNA"/>
</dbReference>
<dbReference type="RefSeq" id="XP_001467402.1">
    <property type="nucleotide sequence ID" value="XM_001467365.1"/>
</dbReference>
<evidence type="ECO:0000313" key="3">
    <source>
        <dbReference type="EMBL" id="CAM70460.1"/>
    </source>
</evidence>
<evidence type="ECO:0000256" key="2">
    <source>
        <dbReference type="SAM" id="SignalP"/>
    </source>
</evidence>
<organism evidence="3 4">
    <name type="scientific">Leishmania infantum</name>
    <dbReference type="NCBI Taxonomy" id="5671"/>
    <lineage>
        <taxon>Eukaryota</taxon>
        <taxon>Discoba</taxon>
        <taxon>Euglenozoa</taxon>
        <taxon>Kinetoplastea</taxon>
        <taxon>Metakinetoplastina</taxon>
        <taxon>Trypanosomatida</taxon>
        <taxon>Trypanosomatidae</taxon>
        <taxon>Leishmaniinae</taxon>
        <taxon>Leishmania</taxon>
    </lineage>
</organism>
<keyword evidence="2" id="KW-0732">Signal</keyword>
<feature type="region of interest" description="Disordered" evidence="1">
    <location>
        <begin position="536"/>
        <end position="562"/>
    </location>
</feature>
<sequence>MAVYVFSLFFFSRLFFLCWCLSPDITASVYGHSPHRPKTLTRCGMEYVSFLDASAATPRPANPLSPARGRPAEDKTEEDSGLLSNHQSSTSLNPFACTAAFTDKQRSYWGKSAGLGRLDNPKKQQSTAYGASLAAAEPMYTEVSQRQLTSQFAGISLTTENWCASVLIAENNVAARNGGARQAVANAARIPSCPPRSLLPSRPQILSPAPPSPPEGRRRENKTEEFFRLAHELKKQRLRLREQQQQQRRQQQEKSYRGVAKPHTCLRGDSFRTAPHASVELVAPASATGSARTDNDGDEDAVKTFHNPPTQLPGNASRGSGILSSIPALHHETPLQKNGVPLFLRQTQPLPQTPPQKVDSRGRSQQKLRALLPAAPMRHGWEAEGFDYSPPTTQLCRDAYSGDSDDGDSSSASGFESLLSRQSERMGVFSALDFPHVRSPDWTTLSSMERDALESRLSVPSAPEEATGSDPTFVLTDVARNVVPLEVVPSFPDTTMPPIRSDARDSDYHVMRAAAPALSPNRPPVSVSAPTTRATRVPLWGAPPPVAAATPSPRARKGLLPSTMCLTKGSRFTFSAYSSSALSSGSPTPPDRSLSTSKSRRDNSTVSPLQRQRKNGSSRVPRGDEAVRDDVSTHGTLTGGTQGHANAFSTAPAAMLPRKAVMQRFCERFSALKQMFRMKPLE</sequence>
<feature type="compositionally biased region" description="Polar residues" evidence="1">
    <location>
        <begin position="307"/>
        <end position="318"/>
    </location>
</feature>
<reference evidence="3 4" key="1">
    <citation type="journal article" date="2007" name="Nat. Genet.">
        <title>Comparative genomic analysis of three Leishmania species that cause diverse human disease.</title>
        <authorList>
            <person name="Peacock C.S."/>
            <person name="Seeger K."/>
            <person name="Harris D."/>
            <person name="Murphy L."/>
            <person name="Ruiz J.C."/>
            <person name="Quail M.A."/>
            <person name="Peters N."/>
            <person name="Adlem E."/>
            <person name="Tivey A."/>
            <person name="Aslett M."/>
            <person name="Kerhornou A."/>
            <person name="Ivens A."/>
            <person name="Fraser A."/>
            <person name="Rajandream M.A."/>
            <person name="Carver T."/>
            <person name="Norbertczak H."/>
            <person name="Chillingworth T."/>
            <person name="Hance Z."/>
            <person name="Jagels K."/>
            <person name="Moule S."/>
            <person name="Ormond D."/>
            <person name="Rutter S."/>
            <person name="Squares R."/>
            <person name="Whitehead S."/>
            <person name="Rabbinowitsch E."/>
            <person name="Arrowsmith C."/>
            <person name="White B."/>
            <person name="Thurston S."/>
            <person name="Bringaud F."/>
            <person name="Baldauf S.L."/>
            <person name="Faulconbridge A."/>
            <person name="Jeffares D."/>
            <person name="Depledge D.P."/>
            <person name="Oyola S.O."/>
            <person name="Hilley J.D."/>
            <person name="Brito L.O."/>
            <person name="Tosi L.R."/>
            <person name="Barrell B."/>
            <person name="Cruz A.K."/>
            <person name="Mottram J.C."/>
            <person name="Smith D.F."/>
            <person name="Berriman M."/>
        </authorList>
    </citation>
    <scope>NUCLEOTIDE SEQUENCE [LARGE SCALE GENOMIC DNA]</scope>
    <source>
        <strain evidence="3 4">JPCM5</strain>
    </source>
</reference>
<evidence type="ECO:0000313" key="4">
    <source>
        <dbReference type="Proteomes" id="UP000008153"/>
    </source>
</evidence>
<accession>A4I6N3</accession>
<name>A4I6N3_LEIIN</name>
<dbReference type="SMR" id="A4I6N3"/>
<feature type="region of interest" description="Disordered" evidence="1">
    <location>
        <begin position="239"/>
        <end position="270"/>
    </location>
</feature>